<reference evidence="1" key="1">
    <citation type="submission" date="2017-09" db="EMBL/GenBank/DDBJ databases">
        <title>Plasmid of Klebsiella pneumoniae 11420.</title>
        <authorList>
            <person name="Chen F."/>
            <person name="Jia X."/>
            <person name="Ma G."/>
            <person name="Zhou D."/>
            <person name="Zhan Z."/>
            <person name="Shen D."/>
        </authorList>
    </citation>
    <scope>NUCLEOTIDE SEQUENCE</scope>
    <source>
        <strain evidence="1">11420</strain>
        <plasmid evidence="1">11420p2</plasmid>
    </source>
</reference>
<sequence length="55" mass="6639">MEQARQAEDLRDWKTAAQLYTQAMAVSPKARTMRQRRERLNLQQRIDFCERNART</sequence>
<geneLocation type="plasmid" evidence="1">
    <name>11420p2</name>
</geneLocation>
<gene>
    <name evidence="1" type="ORF">CN886_0012</name>
</gene>
<dbReference type="EMBL" id="MF993441">
    <property type="protein sequence ID" value="AUG89291.1"/>
    <property type="molecule type" value="Genomic_DNA"/>
</dbReference>
<proteinExistence type="predicted"/>
<evidence type="ECO:0000313" key="1">
    <source>
        <dbReference type="EMBL" id="AUG89291.1"/>
    </source>
</evidence>
<name>A0A3S6QD00_KLEPN</name>
<accession>A0A3S6QD00</accession>
<protein>
    <submittedName>
        <fullName evidence="1">Uncharacterized protein</fullName>
    </submittedName>
</protein>
<organism evidence="1">
    <name type="scientific">Klebsiella pneumoniae</name>
    <dbReference type="NCBI Taxonomy" id="573"/>
    <lineage>
        <taxon>Bacteria</taxon>
        <taxon>Pseudomonadati</taxon>
        <taxon>Pseudomonadota</taxon>
        <taxon>Gammaproteobacteria</taxon>
        <taxon>Enterobacterales</taxon>
        <taxon>Enterobacteriaceae</taxon>
        <taxon>Klebsiella/Raoultella group</taxon>
        <taxon>Klebsiella</taxon>
        <taxon>Klebsiella pneumoniae complex</taxon>
    </lineage>
</organism>
<keyword evidence="1" id="KW-0614">Plasmid</keyword>
<dbReference type="AlphaFoldDB" id="A0A3S6QD00"/>